<dbReference type="PANTHER" id="PTHR46706:SF12">
    <property type="entry name" value="PROTEIN QUA-1-RELATED"/>
    <property type="match status" value="1"/>
</dbReference>
<dbReference type="InterPro" id="IPR052140">
    <property type="entry name" value="Dev_Signal_Hedgehog-like"/>
</dbReference>
<keyword evidence="1" id="KW-0217">Developmental protein</keyword>
<dbReference type="STRING" id="131310.A0A0N4ZPC0"/>
<dbReference type="PANTHER" id="PTHR46706">
    <property type="entry name" value="PROTEIN QUA-1-RELATED"/>
    <property type="match status" value="1"/>
</dbReference>
<dbReference type="AlphaFoldDB" id="A0A0N4ZPC0"/>
<keyword evidence="3" id="KW-1185">Reference proteome</keyword>
<dbReference type="Proteomes" id="UP000038045">
    <property type="component" value="Unplaced"/>
</dbReference>
<proteinExistence type="predicted"/>
<evidence type="ECO:0000313" key="3">
    <source>
        <dbReference type="Proteomes" id="UP000038045"/>
    </source>
</evidence>
<sequence>MILLILLIFILTGKIKSSQCGNGTIPFSFEALEDGQMILGCAKTTCLSFLPNGIHTGNNIKFWKIDGHPDGYLRSQDFKKNDIYVSEDKKQQSIVKCEDGFNSKHCGKFGEWVGGIKPTPYEKLVNTSLKLKCCSYDKLYDSFDQGVGEINPGQIIVGGEIFKNGIQVAFEYIADIHKKIDSGRILYIITTRRFKCLRGSQENKKIIGRRKLKKINVVMRKEIKSKILDKNLKKEDKIKKEKITDMAFIKLLEEIQLTENAITMNKNVYRKNSSKKEIRKSPGTRKNINFDIVEVNENNRNSKPRYQAYWDVNENRWKYKTFLLSKGNNTLPPDDDSVISEAYNEKDENNEVPPIPITVKPKLRKPKYEPEIYVKIPKRVISKNYQPTTKRLTIPTTTYSTIVQSTEAPESTINWFGQQLVPGKTYKVFDTLSPELSYEFTVPEIFKPLATPPPPPGGGQTSAPINIFAPLSNHPIFNQPTTFEQAIQSLSSSPVISNGLNTQSSNIRRSPIIHDIIPTSLPIKRDIPLSTNKPSSNIIIEEMSPNNVKVISSQKNLDEIIPEGGRLILNKIARTLLGEYYNRLML</sequence>
<accession>A0A0N4ZPC0</accession>
<evidence type="ECO:0000256" key="1">
    <source>
        <dbReference type="ARBA" id="ARBA00022473"/>
    </source>
</evidence>
<evidence type="ECO:0000256" key="2">
    <source>
        <dbReference type="SAM" id="SignalP"/>
    </source>
</evidence>
<protein>
    <submittedName>
        <fullName evidence="4">WxxW domain-containing protein</fullName>
    </submittedName>
</protein>
<keyword evidence="2" id="KW-0732">Signal</keyword>
<evidence type="ECO:0000313" key="4">
    <source>
        <dbReference type="WBParaSite" id="PTRK_0001038100.1"/>
    </source>
</evidence>
<feature type="signal peptide" evidence="2">
    <location>
        <begin position="1"/>
        <end position="17"/>
    </location>
</feature>
<dbReference type="WBParaSite" id="PTRK_0001038100.1">
    <property type="protein sequence ID" value="PTRK_0001038100.1"/>
    <property type="gene ID" value="PTRK_0001038100"/>
</dbReference>
<name>A0A0N4ZPC0_PARTI</name>
<feature type="chain" id="PRO_5005892011" evidence="2">
    <location>
        <begin position="18"/>
        <end position="586"/>
    </location>
</feature>
<organism evidence="3 4">
    <name type="scientific">Parastrongyloides trichosuri</name>
    <name type="common">Possum-specific nematode worm</name>
    <dbReference type="NCBI Taxonomy" id="131310"/>
    <lineage>
        <taxon>Eukaryota</taxon>
        <taxon>Metazoa</taxon>
        <taxon>Ecdysozoa</taxon>
        <taxon>Nematoda</taxon>
        <taxon>Chromadorea</taxon>
        <taxon>Rhabditida</taxon>
        <taxon>Tylenchina</taxon>
        <taxon>Panagrolaimomorpha</taxon>
        <taxon>Strongyloidoidea</taxon>
        <taxon>Strongyloididae</taxon>
        <taxon>Parastrongyloides</taxon>
    </lineage>
</organism>
<reference evidence="4" key="1">
    <citation type="submission" date="2017-02" db="UniProtKB">
        <authorList>
            <consortium name="WormBaseParasite"/>
        </authorList>
    </citation>
    <scope>IDENTIFICATION</scope>
</reference>